<feature type="transmembrane region" description="Helical" evidence="1">
    <location>
        <begin position="151"/>
        <end position="168"/>
    </location>
</feature>
<dbReference type="STRING" id="1232681.ADIS_0923"/>
<feature type="transmembrane region" description="Helical" evidence="1">
    <location>
        <begin position="368"/>
        <end position="385"/>
    </location>
</feature>
<feature type="transmembrane region" description="Helical" evidence="1">
    <location>
        <begin position="105"/>
        <end position="131"/>
    </location>
</feature>
<feature type="transmembrane region" description="Helical" evidence="1">
    <location>
        <begin position="776"/>
        <end position="802"/>
    </location>
</feature>
<organism evidence="2 3">
    <name type="scientific">Lunatimonas lonarensis</name>
    <dbReference type="NCBI Taxonomy" id="1232681"/>
    <lineage>
        <taxon>Bacteria</taxon>
        <taxon>Pseudomonadati</taxon>
        <taxon>Bacteroidota</taxon>
        <taxon>Cytophagia</taxon>
        <taxon>Cytophagales</taxon>
        <taxon>Cyclobacteriaceae</taxon>
    </lineage>
</organism>
<dbReference type="PATRIC" id="fig|1288963.3.peg.922"/>
<dbReference type="EMBL" id="AQHR01000029">
    <property type="protein sequence ID" value="EON78573.1"/>
    <property type="molecule type" value="Genomic_DNA"/>
</dbReference>
<proteinExistence type="predicted"/>
<keyword evidence="3" id="KW-1185">Reference proteome</keyword>
<feature type="transmembrane region" description="Helical" evidence="1">
    <location>
        <begin position="12"/>
        <end position="32"/>
    </location>
</feature>
<feature type="transmembrane region" description="Helical" evidence="1">
    <location>
        <begin position="195"/>
        <end position="214"/>
    </location>
</feature>
<evidence type="ECO:0000313" key="2">
    <source>
        <dbReference type="EMBL" id="EON78573.1"/>
    </source>
</evidence>
<dbReference type="AlphaFoldDB" id="R7ZX38"/>
<evidence type="ECO:0008006" key="4">
    <source>
        <dbReference type="Google" id="ProtNLM"/>
    </source>
</evidence>
<evidence type="ECO:0000256" key="1">
    <source>
        <dbReference type="SAM" id="Phobius"/>
    </source>
</evidence>
<feature type="transmembrane region" description="Helical" evidence="1">
    <location>
        <begin position="344"/>
        <end position="361"/>
    </location>
</feature>
<dbReference type="Pfam" id="PF09586">
    <property type="entry name" value="YfhO"/>
    <property type="match status" value="1"/>
</dbReference>
<reference evidence="2 3" key="1">
    <citation type="submission" date="2013-02" db="EMBL/GenBank/DDBJ databases">
        <title>A novel strain isolated from Lonar lake, Maharashtra, India.</title>
        <authorList>
            <person name="Singh A."/>
        </authorList>
    </citation>
    <scope>NUCLEOTIDE SEQUENCE [LARGE SCALE GENOMIC DNA]</scope>
    <source>
        <strain evidence="2 3">AK24</strain>
    </source>
</reference>
<accession>R7ZX38</accession>
<feature type="transmembrane region" description="Helical" evidence="1">
    <location>
        <begin position="516"/>
        <end position="533"/>
    </location>
</feature>
<protein>
    <recommendedName>
        <fullName evidence="4">Bacterial membrane protein YfhO</fullName>
    </recommendedName>
</protein>
<sequence>MPFDFKKDLLPHLLGIAVFYLITLLYFSPIVFEGKLIFQSDILQWEGSAKEIIDFKMESGEETLWTNRMFGGMPSYLIHSNPSGDITNYIIKVITLGLPHPIGSLFFGMVAMYILLLSFGVRPLIAVGGAIAFSFNSFNLLSLEAGHNAKIWAICLIPLVFTGVHLAFSGKKALGALITAFAILLQLKFNHLQITYYTFICVLIYGVGQLVYFFRNKQLTVFAGVVSFLLIGALLGVLGNATRLTSVLEYSKYSTRGVSNLDANQTTQSGLDKDYAFHWSQGKLETLTFLIPNYFGGGSVQSLPKSSASEEALRRQGIEPAQINEFVRGAPTYWGDQPGTGGPIYGSVIMVLLFIIGILMARPLHRNIFVGIAVFTLLLSWGKNLEWFNYFLFDYLPGYNKFRAVSMALGVTLFAVPVLGSLGLENLVARSHEKETIRKFWISLIVVVGVLVLAILIAGIMGYRGNAEASYPDWLQQALRQDRKSMLMADAFRSLVFLALTSGLIFTLLKRQLSKLTALLGVAVLITVDVWGINKRYLDAESFSENPTQQYFAASPADQKILQDTEYFRVLNLQNPFNEARTSYRFNSIGGYHGAKLGRYQELIENILTPEMNQFIQKAQEGNFDFNSIPVLNMLNTRYIMAGRAENAVFRNPQANGPAWFPSEIIDVSSNQEEINTLAGIDTKEQVTVSEIPEISRKVGKGTVTLESYLPNRLEYRINAEEAGLVVFSEIYYPTGWKATINGEPADILRVNYLLRGLTVPSGSSRVVFEFKPSSYSAALTVMNITQYLLVLTLLGVVLMHLRPYLTK</sequence>
<keyword evidence="1" id="KW-0472">Membrane</keyword>
<name>R7ZX38_9BACT</name>
<feature type="transmembrane region" description="Helical" evidence="1">
    <location>
        <begin position="221"/>
        <end position="241"/>
    </location>
</feature>
<evidence type="ECO:0000313" key="3">
    <source>
        <dbReference type="Proteomes" id="UP000013909"/>
    </source>
</evidence>
<feature type="transmembrane region" description="Helical" evidence="1">
    <location>
        <begin position="491"/>
        <end position="509"/>
    </location>
</feature>
<comment type="caution">
    <text evidence="2">The sequence shown here is derived from an EMBL/GenBank/DDBJ whole genome shotgun (WGS) entry which is preliminary data.</text>
</comment>
<feature type="transmembrane region" description="Helical" evidence="1">
    <location>
        <begin position="440"/>
        <end position="463"/>
    </location>
</feature>
<feature type="transmembrane region" description="Helical" evidence="1">
    <location>
        <begin position="405"/>
        <end position="428"/>
    </location>
</feature>
<dbReference type="PANTHER" id="PTHR38454:SF1">
    <property type="entry name" value="INTEGRAL MEMBRANE PROTEIN"/>
    <property type="match status" value="1"/>
</dbReference>
<dbReference type="InterPro" id="IPR018580">
    <property type="entry name" value="Uncharacterised_YfhO"/>
</dbReference>
<dbReference type="PANTHER" id="PTHR38454">
    <property type="entry name" value="INTEGRAL MEMBRANE PROTEIN-RELATED"/>
    <property type="match status" value="1"/>
</dbReference>
<keyword evidence="1" id="KW-0812">Transmembrane</keyword>
<dbReference type="OrthoDB" id="9772884at2"/>
<dbReference type="Proteomes" id="UP000013909">
    <property type="component" value="Unassembled WGS sequence"/>
</dbReference>
<keyword evidence="1" id="KW-1133">Transmembrane helix</keyword>
<dbReference type="RefSeq" id="WP_010853071.1">
    <property type="nucleotide sequence ID" value="NZ_AQHR01000029.1"/>
</dbReference>
<gene>
    <name evidence="2" type="ORF">ADIS_0923</name>
</gene>